<gene>
    <name evidence="1" type="ORF">BU14_0320s0004</name>
</gene>
<reference evidence="1 2" key="1">
    <citation type="submission" date="2017-03" db="EMBL/GenBank/DDBJ databases">
        <title>WGS assembly of Porphyra umbilicalis.</title>
        <authorList>
            <person name="Brawley S.H."/>
            <person name="Blouin N.A."/>
            <person name="Ficko-Blean E."/>
            <person name="Wheeler G.L."/>
            <person name="Lohr M."/>
            <person name="Goodson H.V."/>
            <person name="Jenkins J.W."/>
            <person name="Blaby-Haas C.E."/>
            <person name="Helliwell K.E."/>
            <person name="Chan C."/>
            <person name="Marriage T."/>
            <person name="Bhattacharya D."/>
            <person name="Klein A.S."/>
            <person name="Badis Y."/>
            <person name="Brodie J."/>
            <person name="Cao Y."/>
            <person name="Collen J."/>
            <person name="Dittami S.M."/>
            <person name="Gachon C.M."/>
            <person name="Green B.R."/>
            <person name="Karpowicz S."/>
            <person name="Kim J.W."/>
            <person name="Kudahl U."/>
            <person name="Lin S."/>
            <person name="Michel G."/>
            <person name="Mittag M."/>
            <person name="Olson B.J."/>
            <person name="Pangilinan J."/>
            <person name="Peng Y."/>
            <person name="Qiu H."/>
            <person name="Shu S."/>
            <person name="Singer J.T."/>
            <person name="Smith A.G."/>
            <person name="Sprecher B.N."/>
            <person name="Wagner V."/>
            <person name="Wang W."/>
            <person name="Wang Z.-Y."/>
            <person name="Yan J."/>
            <person name="Yarish C."/>
            <person name="Zoeuner-Riek S."/>
            <person name="Zhuang Y."/>
            <person name="Zou Y."/>
            <person name="Lindquist E.A."/>
            <person name="Grimwood J."/>
            <person name="Barry K."/>
            <person name="Rokhsar D.S."/>
            <person name="Schmutz J."/>
            <person name="Stiller J.W."/>
            <person name="Grossman A.R."/>
            <person name="Prochnik S.E."/>
        </authorList>
    </citation>
    <scope>NUCLEOTIDE SEQUENCE [LARGE SCALE GENOMIC DNA]</scope>
    <source>
        <strain evidence="1">4086291</strain>
    </source>
</reference>
<feature type="non-terminal residue" evidence="1">
    <location>
        <position position="1"/>
    </location>
</feature>
<name>A0A1X6NZR5_PORUM</name>
<accession>A0A1X6NZR5</accession>
<dbReference type="Proteomes" id="UP000218209">
    <property type="component" value="Unassembled WGS sequence"/>
</dbReference>
<organism evidence="1 2">
    <name type="scientific">Porphyra umbilicalis</name>
    <name type="common">Purple laver</name>
    <name type="synonym">Red alga</name>
    <dbReference type="NCBI Taxonomy" id="2786"/>
    <lineage>
        <taxon>Eukaryota</taxon>
        <taxon>Rhodophyta</taxon>
        <taxon>Bangiophyceae</taxon>
        <taxon>Bangiales</taxon>
        <taxon>Bangiaceae</taxon>
        <taxon>Porphyra</taxon>
    </lineage>
</organism>
<evidence type="ECO:0000313" key="2">
    <source>
        <dbReference type="Proteomes" id="UP000218209"/>
    </source>
</evidence>
<keyword evidence="2" id="KW-1185">Reference proteome</keyword>
<dbReference type="AlphaFoldDB" id="A0A1X6NZR5"/>
<protein>
    <submittedName>
        <fullName evidence="1">Uncharacterized protein</fullName>
    </submittedName>
</protein>
<dbReference type="OrthoDB" id="10619355at2759"/>
<evidence type="ECO:0000313" key="1">
    <source>
        <dbReference type="EMBL" id="OSX73893.1"/>
    </source>
</evidence>
<sequence length="110" mass="11711">AAAATAEGDECTRRVAAFSHRVLVGGLRGHWLCGEFGTLELSALATALALHIEVYTWDARRQAVRAYFGEAAGDTWVGLFFSGAALTGHFDLLLRAKGPPCRRPAKAAPT</sequence>
<dbReference type="EMBL" id="KV918973">
    <property type="protein sequence ID" value="OSX73893.1"/>
    <property type="molecule type" value="Genomic_DNA"/>
</dbReference>
<proteinExistence type="predicted"/>